<dbReference type="RefSeq" id="WP_176992065.1">
    <property type="nucleotide sequence ID" value="NZ_JACARL010000137.1"/>
</dbReference>
<protein>
    <submittedName>
        <fullName evidence="2">Uncharacterized protein</fullName>
    </submittedName>
</protein>
<gene>
    <name evidence="1" type="ORF">HX788_10480</name>
    <name evidence="2" type="ORF">HX795_22115</name>
</gene>
<name>A0A7Y8FTG2_9PSED</name>
<dbReference type="EMBL" id="JACARL010000137">
    <property type="protein sequence ID" value="NWE84809.1"/>
    <property type="molecule type" value="Genomic_DNA"/>
</dbReference>
<comment type="caution">
    <text evidence="2">The sequence shown here is derived from an EMBL/GenBank/DDBJ whole genome shotgun (WGS) entry which is preliminary data.</text>
</comment>
<evidence type="ECO:0000313" key="2">
    <source>
        <dbReference type="EMBL" id="NWE84809.1"/>
    </source>
</evidence>
<evidence type="ECO:0000313" key="1">
    <source>
        <dbReference type="EMBL" id="NWE07519.1"/>
    </source>
</evidence>
<accession>A0A7Y8FTG2</accession>
<reference evidence="3 4" key="1">
    <citation type="submission" date="2020-04" db="EMBL/GenBank/DDBJ databases">
        <title>Molecular characterization of pseudomonads from Agaricus bisporus reveal novel blotch 2 pathogens in Western Europe.</title>
        <authorList>
            <person name="Taparia T."/>
            <person name="Krijger M."/>
            <person name="Haynes E."/>
            <person name="Elpinstone J.G."/>
            <person name="Noble R."/>
            <person name="Van Der Wolf J."/>
        </authorList>
    </citation>
    <scope>NUCLEOTIDE SEQUENCE [LARGE SCALE GENOMIC DNA]</scope>
    <source>
        <strain evidence="2 4">K6002</strain>
        <strain evidence="1 3">K7002</strain>
    </source>
</reference>
<evidence type="ECO:0000313" key="3">
    <source>
        <dbReference type="Proteomes" id="UP000563268"/>
    </source>
</evidence>
<dbReference type="AlphaFoldDB" id="A0A7Y8FTG2"/>
<evidence type="ECO:0000313" key="4">
    <source>
        <dbReference type="Proteomes" id="UP000590218"/>
    </source>
</evidence>
<organism evidence="2 4">
    <name type="scientific">Pseudomonas edaphica</name>
    <dbReference type="NCBI Taxonomy" id="2006980"/>
    <lineage>
        <taxon>Bacteria</taxon>
        <taxon>Pseudomonadati</taxon>
        <taxon>Pseudomonadota</taxon>
        <taxon>Gammaproteobacteria</taxon>
        <taxon>Pseudomonadales</taxon>
        <taxon>Pseudomonadaceae</taxon>
        <taxon>Pseudomonas</taxon>
    </lineage>
</organism>
<dbReference type="Proteomes" id="UP000563268">
    <property type="component" value="Unassembled WGS sequence"/>
</dbReference>
<dbReference type="EMBL" id="JACARM010000023">
    <property type="protein sequence ID" value="NWE07519.1"/>
    <property type="molecule type" value="Genomic_DNA"/>
</dbReference>
<dbReference type="Proteomes" id="UP000590218">
    <property type="component" value="Unassembled WGS sequence"/>
</dbReference>
<proteinExistence type="predicted"/>
<sequence length="133" mass="14727">MGQDIFLTASNDWVQQTGKLAIPNYQPPEKFSALPGSSVRRVRIDVKTSEVIDKTLAQKAGADIKKHPNTDTHILFGGRLTPAGQKALDQVRSDYPSKEVLHVNDDGIRALAAEVGMPIERLFPYLKDETKDK</sequence>